<gene>
    <name evidence="2" type="ORF">QG37_08048</name>
</gene>
<evidence type="ECO:0000313" key="3">
    <source>
        <dbReference type="Proteomes" id="UP000037122"/>
    </source>
</evidence>
<sequence length="113" mass="13261">MEECGARVYWVQKVRDEPKSKKETHSHGAHENEKTNLLIQDDDWLKSKMECIFLEIPYVRNVVGRRLDECLVECLDRLDAKQQRMLSTLTSLYSVDIQSLFMKSQVGEFMGYT</sequence>
<reference evidence="3" key="1">
    <citation type="journal article" date="2015" name="BMC Genomics">
        <title>Draft genome of a commonly misdiagnosed multidrug resistant pathogen Candida auris.</title>
        <authorList>
            <person name="Chatterjee S."/>
            <person name="Alampalli S.V."/>
            <person name="Nageshan R.K."/>
            <person name="Chettiar S.T."/>
            <person name="Joshi S."/>
            <person name="Tatu U.S."/>
        </authorList>
    </citation>
    <scope>NUCLEOTIDE SEQUENCE [LARGE SCALE GENOMIC DNA]</scope>
    <source>
        <strain evidence="3">6684</strain>
    </source>
</reference>
<organism evidence="2 3">
    <name type="scientific">Candidozyma auris</name>
    <name type="common">Yeast</name>
    <name type="synonym">Candida auris</name>
    <dbReference type="NCBI Taxonomy" id="498019"/>
    <lineage>
        <taxon>Eukaryota</taxon>
        <taxon>Fungi</taxon>
        <taxon>Dikarya</taxon>
        <taxon>Ascomycota</taxon>
        <taxon>Saccharomycotina</taxon>
        <taxon>Pichiomycetes</taxon>
        <taxon>Metschnikowiaceae</taxon>
        <taxon>Candidozyma</taxon>
    </lineage>
</organism>
<feature type="region of interest" description="Disordered" evidence="1">
    <location>
        <begin position="15"/>
        <end position="34"/>
    </location>
</feature>
<dbReference type="EMBL" id="LGST01000066">
    <property type="protein sequence ID" value="KND95720.1"/>
    <property type="molecule type" value="Genomic_DNA"/>
</dbReference>
<dbReference type="AlphaFoldDB" id="A0A0L0NPX1"/>
<comment type="caution">
    <text evidence="2">The sequence shown here is derived from an EMBL/GenBank/DDBJ whole genome shotgun (WGS) entry which is preliminary data.</text>
</comment>
<proteinExistence type="predicted"/>
<protein>
    <submittedName>
        <fullName evidence="2">Uncharacterized protein</fullName>
    </submittedName>
</protein>
<evidence type="ECO:0000256" key="1">
    <source>
        <dbReference type="SAM" id="MobiDB-lite"/>
    </source>
</evidence>
<accession>A0A0L0NPX1</accession>
<name>A0A0L0NPX1_CANAR</name>
<evidence type="ECO:0000313" key="2">
    <source>
        <dbReference type="EMBL" id="KND95720.1"/>
    </source>
</evidence>
<dbReference type="Proteomes" id="UP000037122">
    <property type="component" value="Unassembled WGS sequence"/>
</dbReference>
<dbReference type="VEuPathDB" id="FungiDB:QG37_08048"/>